<reference evidence="2" key="2">
    <citation type="submission" date="2015-01" db="EMBL/GenBank/DDBJ databases">
        <title>Evolutionary Origins and Diversification of the Mycorrhizal Mutualists.</title>
        <authorList>
            <consortium name="DOE Joint Genome Institute"/>
            <consortium name="Mycorrhizal Genomics Consortium"/>
            <person name="Kohler A."/>
            <person name="Kuo A."/>
            <person name="Nagy L.G."/>
            <person name="Floudas D."/>
            <person name="Copeland A."/>
            <person name="Barry K.W."/>
            <person name="Cichocki N."/>
            <person name="Veneault-Fourrey C."/>
            <person name="LaButti K."/>
            <person name="Lindquist E.A."/>
            <person name="Lipzen A."/>
            <person name="Lundell T."/>
            <person name="Morin E."/>
            <person name="Murat C."/>
            <person name="Riley R."/>
            <person name="Ohm R."/>
            <person name="Sun H."/>
            <person name="Tunlid A."/>
            <person name="Henrissat B."/>
            <person name="Grigoriev I.V."/>
            <person name="Hibbett D.S."/>
            <person name="Martin F."/>
        </authorList>
    </citation>
    <scope>NUCLEOTIDE SEQUENCE [LARGE SCALE GENOMIC DNA]</scope>
    <source>
        <strain evidence="2">LaAM-08-1</strain>
    </source>
</reference>
<dbReference type="HOGENOM" id="CLU_155619_0_0_1"/>
<dbReference type="EMBL" id="KN839051">
    <property type="protein sequence ID" value="KIJ91126.1"/>
    <property type="molecule type" value="Genomic_DNA"/>
</dbReference>
<dbReference type="InterPro" id="IPR027417">
    <property type="entry name" value="P-loop_NTPase"/>
</dbReference>
<accession>A0A0C9X0Q5</accession>
<dbReference type="OrthoDB" id="3260945at2759"/>
<name>A0A0C9X0Q5_9AGAR</name>
<organism evidence="1 2">
    <name type="scientific">Laccaria amethystina LaAM-08-1</name>
    <dbReference type="NCBI Taxonomy" id="1095629"/>
    <lineage>
        <taxon>Eukaryota</taxon>
        <taxon>Fungi</taxon>
        <taxon>Dikarya</taxon>
        <taxon>Basidiomycota</taxon>
        <taxon>Agaricomycotina</taxon>
        <taxon>Agaricomycetes</taxon>
        <taxon>Agaricomycetidae</taxon>
        <taxon>Agaricales</taxon>
        <taxon>Agaricineae</taxon>
        <taxon>Hydnangiaceae</taxon>
        <taxon>Laccaria</taxon>
    </lineage>
</organism>
<gene>
    <name evidence="1" type="ORF">K443DRAFT_62537</name>
</gene>
<dbReference type="Gene3D" id="3.40.50.300">
    <property type="entry name" value="P-loop containing nucleotide triphosphate hydrolases"/>
    <property type="match status" value="1"/>
</dbReference>
<proteinExistence type="predicted"/>
<feature type="non-terminal residue" evidence="1">
    <location>
        <position position="96"/>
    </location>
</feature>
<keyword evidence="2" id="KW-1185">Reference proteome</keyword>
<evidence type="ECO:0000313" key="1">
    <source>
        <dbReference type="EMBL" id="KIJ91126.1"/>
    </source>
</evidence>
<protein>
    <submittedName>
        <fullName evidence="1">Uncharacterized protein</fullName>
    </submittedName>
</protein>
<dbReference type="Proteomes" id="UP000054477">
    <property type="component" value="Unassembled WGS sequence"/>
</dbReference>
<feature type="non-terminal residue" evidence="1">
    <location>
        <position position="1"/>
    </location>
</feature>
<evidence type="ECO:0000313" key="2">
    <source>
        <dbReference type="Proteomes" id="UP000054477"/>
    </source>
</evidence>
<dbReference type="AlphaFoldDB" id="A0A0C9X0Q5"/>
<sequence length="96" mass="10427">RITPNWINRLHVVQLGFNSAILDRKSMLCCTATGDGKPATHQQLGNLVSSGNLPAGSHLVKPSEKQPIRVVITPTKGLADNIVHKLSRLKISAFSY</sequence>
<reference evidence="1 2" key="1">
    <citation type="submission" date="2014-04" db="EMBL/GenBank/DDBJ databases">
        <authorList>
            <consortium name="DOE Joint Genome Institute"/>
            <person name="Kuo A."/>
            <person name="Kohler A."/>
            <person name="Nagy L.G."/>
            <person name="Floudas D."/>
            <person name="Copeland A."/>
            <person name="Barry K.W."/>
            <person name="Cichocki N."/>
            <person name="Veneault-Fourrey C."/>
            <person name="LaButti K."/>
            <person name="Lindquist E.A."/>
            <person name="Lipzen A."/>
            <person name="Lundell T."/>
            <person name="Morin E."/>
            <person name="Murat C."/>
            <person name="Sun H."/>
            <person name="Tunlid A."/>
            <person name="Henrissat B."/>
            <person name="Grigoriev I.V."/>
            <person name="Hibbett D.S."/>
            <person name="Martin F."/>
            <person name="Nordberg H.P."/>
            <person name="Cantor M.N."/>
            <person name="Hua S.X."/>
        </authorList>
    </citation>
    <scope>NUCLEOTIDE SEQUENCE [LARGE SCALE GENOMIC DNA]</scope>
    <source>
        <strain evidence="1 2">LaAM-08-1</strain>
    </source>
</reference>